<gene>
    <name evidence="1" type="ORF">J1N35_014405</name>
</gene>
<comment type="caution">
    <text evidence="1">The sequence shown here is derived from an EMBL/GenBank/DDBJ whole genome shotgun (WGS) entry which is preliminary data.</text>
</comment>
<sequence length="51" mass="5710">MGPITRAQAKRFKEAISSLIDQFWGEAIVGFIDRSWVCTPCVPCNLLQAKL</sequence>
<dbReference type="AlphaFoldDB" id="A0A9D3VWW6"/>
<dbReference type="EMBL" id="JAIQCV010000005">
    <property type="protein sequence ID" value="KAH1097484.1"/>
    <property type="molecule type" value="Genomic_DNA"/>
</dbReference>
<evidence type="ECO:0000313" key="2">
    <source>
        <dbReference type="Proteomes" id="UP000828251"/>
    </source>
</evidence>
<evidence type="ECO:0000313" key="1">
    <source>
        <dbReference type="EMBL" id="KAH1097484.1"/>
    </source>
</evidence>
<protein>
    <submittedName>
        <fullName evidence="1">Uncharacterized protein</fullName>
    </submittedName>
</protein>
<dbReference type="OrthoDB" id="912587at2759"/>
<reference evidence="1 2" key="1">
    <citation type="journal article" date="2021" name="Plant Biotechnol. J.">
        <title>Multi-omics assisted identification of the key and species-specific regulatory components of drought-tolerant mechanisms in Gossypium stocksii.</title>
        <authorList>
            <person name="Yu D."/>
            <person name="Ke L."/>
            <person name="Zhang D."/>
            <person name="Wu Y."/>
            <person name="Sun Y."/>
            <person name="Mei J."/>
            <person name="Sun J."/>
            <person name="Sun Y."/>
        </authorList>
    </citation>
    <scope>NUCLEOTIDE SEQUENCE [LARGE SCALE GENOMIC DNA]</scope>
    <source>
        <strain evidence="2">cv. E1</strain>
        <tissue evidence="1">Leaf</tissue>
    </source>
</reference>
<name>A0A9D3VWW6_9ROSI</name>
<accession>A0A9D3VWW6</accession>
<organism evidence="1 2">
    <name type="scientific">Gossypium stocksii</name>
    <dbReference type="NCBI Taxonomy" id="47602"/>
    <lineage>
        <taxon>Eukaryota</taxon>
        <taxon>Viridiplantae</taxon>
        <taxon>Streptophyta</taxon>
        <taxon>Embryophyta</taxon>
        <taxon>Tracheophyta</taxon>
        <taxon>Spermatophyta</taxon>
        <taxon>Magnoliopsida</taxon>
        <taxon>eudicotyledons</taxon>
        <taxon>Gunneridae</taxon>
        <taxon>Pentapetalae</taxon>
        <taxon>rosids</taxon>
        <taxon>malvids</taxon>
        <taxon>Malvales</taxon>
        <taxon>Malvaceae</taxon>
        <taxon>Malvoideae</taxon>
        <taxon>Gossypium</taxon>
    </lineage>
</organism>
<proteinExistence type="predicted"/>
<dbReference type="Proteomes" id="UP000828251">
    <property type="component" value="Unassembled WGS sequence"/>
</dbReference>
<keyword evidence="2" id="KW-1185">Reference proteome</keyword>